<dbReference type="Proteomes" id="UP000325313">
    <property type="component" value="Unassembled WGS sequence"/>
</dbReference>
<protein>
    <recommendedName>
        <fullName evidence="3">F-box domain-containing protein</fullName>
    </recommendedName>
</protein>
<evidence type="ECO:0000313" key="2">
    <source>
        <dbReference type="Proteomes" id="UP000325313"/>
    </source>
</evidence>
<dbReference type="SUPFAM" id="SSF52047">
    <property type="entry name" value="RNI-like"/>
    <property type="match status" value="1"/>
</dbReference>
<comment type="caution">
    <text evidence="1">The sequence shown here is derived from an EMBL/GenBank/DDBJ whole genome shotgun (WGS) entry which is preliminary data.</text>
</comment>
<evidence type="ECO:0000313" key="1">
    <source>
        <dbReference type="EMBL" id="KAA1100706.1"/>
    </source>
</evidence>
<name>A0A5B0PI28_PUCGR</name>
<gene>
    <name evidence="1" type="ORF">PGTUg99_018189</name>
</gene>
<proteinExistence type="predicted"/>
<organism evidence="1 2">
    <name type="scientific">Puccinia graminis f. sp. tritici</name>
    <dbReference type="NCBI Taxonomy" id="56615"/>
    <lineage>
        <taxon>Eukaryota</taxon>
        <taxon>Fungi</taxon>
        <taxon>Dikarya</taxon>
        <taxon>Basidiomycota</taxon>
        <taxon>Pucciniomycotina</taxon>
        <taxon>Pucciniomycetes</taxon>
        <taxon>Pucciniales</taxon>
        <taxon>Pucciniaceae</taxon>
        <taxon>Puccinia</taxon>
    </lineage>
</organism>
<dbReference type="EMBL" id="VDEP01000339">
    <property type="protein sequence ID" value="KAA1100706.1"/>
    <property type="molecule type" value="Genomic_DNA"/>
</dbReference>
<accession>A0A5B0PI28</accession>
<evidence type="ECO:0008006" key="3">
    <source>
        <dbReference type="Google" id="ProtNLM"/>
    </source>
</evidence>
<reference evidence="1 2" key="1">
    <citation type="submission" date="2019-05" db="EMBL/GenBank/DDBJ databases">
        <title>Emergence of the Ug99 lineage of the wheat stem rust pathogen through somatic hybridization.</title>
        <authorList>
            <person name="Li F."/>
            <person name="Upadhyaya N.M."/>
            <person name="Sperschneider J."/>
            <person name="Matny O."/>
            <person name="Nguyen-Phuc H."/>
            <person name="Mago R."/>
            <person name="Raley C."/>
            <person name="Miller M.E."/>
            <person name="Silverstein K.A.T."/>
            <person name="Henningsen E."/>
            <person name="Hirsch C.D."/>
            <person name="Visser B."/>
            <person name="Pretorius Z.A."/>
            <person name="Steffenson B.J."/>
            <person name="Schwessinger B."/>
            <person name="Dodds P.N."/>
            <person name="Figueroa M."/>
        </authorList>
    </citation>
    <scope>NUCLEOTIDE SEQUENCE [LARGE SCALE GENOMIC DNA]</scope>
    <source>
        <strain evidence="1 2">Ug99</strain>
    </source>
</reference>
<sequence length="478" mass="54337">MNSPANSQSGTVKGSLSQLPTEIKLRIIDHLKLLAEKEGSPGTSFLKLALVDRTFHELCSPTNWKVRLALFSALYTVNLCAHWLPLLDLKSIRKKFLNQFIHDILPHQGKRIRSMTLKLEFSVQYCARRRGPNGIQATDIITDEYGPGRLSEILKVCINVTDLRIFLEHYMDEFGYLSDALVNPIPTSLHPVAQLSNLTYIHLNNQTEDESFKEEYLVNLIRNMVHLVHIRLDRLGASFPTCDFCECPNVIQPILPPLAVHLASLSSLKFIDFSMVDCFDWGWTKMKWKGALEGITLHRSTQLSFRAVHAFCSLFEDSLVSLSLCDVPLSNSGDLPLTSLPKDELEYVFRLPKLKKLAVYTPYSIEFLRLFRESRNITNINLVANYIIGPEDLKSLISHETRIWKDLKSLLVQVKQVGKGRYRPREIADLVACGSQVGVRVECGSLAIEGNRLFEEYQSQFRLGQEWSPDEPSDSESD</sequence>
<dbReference type="AlphaFoldDB" id="A0A5B0PI28"/>